<keyword evidence="3" id="KW-0442">Lipid degradation</keyword>
<dbReference type="SUPFAM" id="SSF52151">
    <property type="entry name" value="FabD/lysophospholipase-like"/>
    <property type="match status" value="1"/>
</dbReference>
<comment type="caution">
    <text evidence="6">The sequence shown here is derived from an EMBL/GenBank/DDBJ whole genome shotgun (WGS) entry which is preliminary data.</text>
</comment>
<keyword evidence="3" id="KW-0378">Hydrolase</keyword>
<feature type="short sequence motif" description="GXGXXG" evidence="3">
    <location>
        <begin position="13"/>
        <end position="18"/>
    </location>
</feature>
<feature type="region of interest" description="Disordered" evidence="4">
    <location>
        <begin position="1258"/>
        <end position="1286"/>
    </location>
</feature>
<dbReference type="SMART" id="SM00028">
    <property type="entry name" value="TPR"/>
    <property type="match status" value="10"/>
</dbReference>
<dbReference type="InterPro" id="IPR002641">
    <property type="entry name" value="PNPLA_dom"/>
</dbReference>
<evidence type="ECO:0000256" key="4">
    <source>
        <dbReference type="SAM" id="MobiDB-lite"/>
    </source>
</evidence>
<feature type="repeat" description="TPR" evidence="2">
    <location>
        <begin position="824"/>
        <end position="857"/>
    </location>
</feature>
<dbReference type="PANTHER" id="PTHR46082:SF6">
    <property type="entry name" value="AAA+ ATPASE DOMAIN-CONTAINING PROTEIN-RELATED"/>
    <property type="match status" value="1"/>
</dbReference>
<dbReference type="PANTHER" id="PTHR46082">
    <property type="entry name" value="ATP/GTP-BINDING PROTEIN-RELATED"/>
    <property type="match status" value="1"/>
</dbReference>
<feature type="domain" description="PNPLA" evidence="5">
    <location>
        <begin position="9"/>
        <end position="207"/>
    </location>
</feature>
<dbReference type="InterPro" id="IPR016035">
    <property type="entry name" value="Acyl_Trfase/lysoPLipase"/>
</dbReference>
<dbReference type="EMBL" id="PDXD01000219">
    <property type="protein sequence ID" value="RYN54782.1"/>
    <property type="molecule type" value="Genomic_DNA"/>
</dbReference>
<feature type="repeat" description="TPR" evidence="2">
    <location>
        <begin position="1076"/>
        <end position="1109"/>
    </location>
</feature>
<feature type="repeat" description="TPR" evidence="2">
    <location>
        <begin position="908"/>
        <end position="941"/>
    </location>
</feature>
<feature type="repeat" description="TPR" evidence="2">
    <location>
        <begin position="1118"/>
        <end position="1151"/>
    </location>
</feature>
<feature type="short sequence motif" description="GXSXG" evidence="3">
    <location>
        <begin position="49"/>
        <end position="53"/>
    </location>
</feature>
<dbReference type="PROSITE" id="PS50005">
    <property type="entry name" value="TPR"/>
    <property type="match status" value="9"/>
</dbReference>
<dbReference type="Gene3D" id="3.40.50.300">
    <property type="entry name" value="P-loop containing nucleotide triphosphate hydrolases"/>
    <property type="match status" value="1"/>
</dbReference>
<evidence type="ECO:0000313" key="6">
    <source>
        <dbReference type="EMBL" id="RYN54782.1"/>
    </source>
</evidence>
<evidence type="ECO:0000256" key="3">
    <source>
        <dbReference type="PROSITE-ProRule" id="PRU01161"/>
    </source>
</evidence>
<keyword evidence="2" id="KW-0802">TPR repeat</keyword>
<name>A0A4Q4MLP0_ALTAL</name>
<proteinExistence type="predicted"/>
<dbReference type="CDD" id="cd07216">
    <property type="entry name" value="Pat17_PNPLA8_PNPLA9_like3"/>
    <property type="match status" value="1"/>
</dbReference>
<evidence type="ECO:0000259" key="5">
    <source>
        <dbReference type="PROSITE" id="PS51635"/>
    </source>
</evidence>
<evidence type="ECO:0000313" key="7">
    <source>
        <dbReference type="Proteomes" id="UP000291422"/>
    </source>
</evidence>
<evidence type="ECO:0000256" key="2">
    <source>
        <dbReference type="PROSITE-ProRule" id="PRU00339"/>
    </source>
</evidence>
<feature type="repeat" description="TPR" evidence="2">
    <location>
        <begin position="950"/>
        <end position="983"/>
    </location>
</feature>
<dbReference type="SUPFAM" id="SSF52540">
    <property type="entry name" value="P-loop containing nucleoside triphosphate hydrolases"/>
    <property type="match status" value="1"/>
</dbReference>
<keyword evidence="1 3" id="KW-0443">Lipid metabolism</keyword>
<dbReference type="GO" id="GO:0016042">
    <property type="term" value="P:lipid catabolic process"/>
    <property type="evidence" value="ECO:0007669"/>
    <property type="project" value="UniProtKB-UniRule"/>
</dbReference>
<dbReference type="Pfam" id="PF13424">
    <property type="entry name" value="TPR_12"/>
    <property type="match status" value="4"/>
</dbReference>
<dbReference type="SUPFAM" id="SSF48452">
    <property type="entry name" value="TPR-like"/>
    <property type="match status" value="1"/>
</dbReference>
<dbReference type="Pfam" id="PF01734">
    <property type="entry name" value="Patatin"/>
    <property type="match status" value="1"/>
</dbReference>
<feature type="repeat" description="TPR" evidence="2">
    <location>
        <begin position="992"/>
        <end position="1025"/>
    </location>
</feature>
<feature type="short sequence motif" description="DGA/G" evidence="3">
    <location>
        <begin position="194"/>
        <end position="196"/>
    </location>
</feature>
<organism evidence="6 7">
    <name type="scientific">Alternaria alternata</name>
    <name type="common">Alternaria rot fungus</name>
    <name type="synonym">Torula alternata</name>
    <dbReference type="NCBI Taxonomy" id="5599"/>
    <lineage>
        <taxon>Eukaryota</taxon>
        <taxon>Fungi</taxon>
        <taxon>Dikarya</taxon>
        <taxon>Ascomycota</taxon>
        <taxon>Pezizomycotina</taxon>
        <taxon>Dothideomycetes</taxon>
        <taxon>Pleosporomycetidae</taxon>
        <taxon>Pleosporales</taxon>
        <taxon>Pleosporineae</taxon>
        <taxon>Pleosporaceae</taxon>
        <taxon>Alternaria</taxon>
        <taxon>Alternaria sect. Alternaria</taxon>
        <taxon>Alternaria alternata complex</taxon>
    </lineage>
</organism>
<sequence length="1299" mass="142916">MPGSDLRLLALDGGGVRGLSALMILEQLMEAVDPDAPPKPCDYFDMIGGTSTGGLIAVMLGRLRMSVADCITAYLSLSDRVFRKTRHRVTVKGQVQGRFDADELARAVREVVKQQGLPEDALLKDAPEAGCKVFVCATSKETSETVCLTSYKTTRGNNDLLSSVTIWEACRATSAATSFFDPIAVGRYGEQFVDGATGANNPVWEVWDQAQVAWGPEPLEGRVKCVVSIGTGVPSLKAFKDDVFNIGQTLAAIATETEQTAERFRRERGLLDSTGRYYRFNVARGLEDIGLEEAKKVKEMAAATRRYISSQEVHGQMQACAGSIAGREYFGEYKTDFSLEGVPKARQFVDRPAEMAELERVLLPRPRQDQCQRQKTHVLRGLGGMGKTQLAVEFARRHHRRFSSVFWLDGRSEDILKRSIASCAGRILPGQIPETSRQYAADASVDIDAVVKDVIAWLARPDNTAWLLIFDNVDREYTEQGGDPDAYDVRRYLSGADHGSVLVTTRLARLEQLGETQHLGKMSTEQGQAILKNWYRKKDDKAESERLLALLDGLPLAIAQAGAYLQQSGVGLTTYLRFYEQQWSELMQSDDLADAPLQDYPERSVWTTWAISYQAIRERHEHTANLLLLWSFLDNKDLWHGLFATGCSRSALVAKMLSEWVGDIASSEIKFSGAMQLLCNYSLAEQMQDTGSYATHPVVHQWAHHSQGKRFAAELSRLAVVAVGWAVPESSTRDYAALQRRLLLHAQACSSQVVKRKTVWDRGAAVGSNEDINEDQKRETVLDAVHMLGVLYANQGRLGEAEQMYERALRGKEEALGVGHSSTLDTVGNLGNLYAAQGRLDEAEKMYQRALRGKEEALGFGHSSTLATVGNLGNLYAAQGRLDEAEQMYERALRGKEEALGVGHTSTLGTVGNLGLLYADQGKLGEAEKMYQRALRGKEEALGVGHSSTLDTVGNLGNLYAAQGRLDEAEQMYERALRGYEALGLDNNAPTLNTVNNLGNLYADQGRLGEAEKMYQRALRGKEEALGVGHSSTLDTVNNLGLLYKNQGKLGEAEKMFERALRGKEEALGVGHSSTLNTVNNLGNLYKNQGRLSEAEKMYERALQGYEEALGRNHSSTLNTVNNLGALYAAQGKLDEAEQMFERALRGKEEALGVGHSSTLDTVGNLGNLYADQGRLGEAEQMYERALRGYEAFGSVRVQQYLPALNTLQNMGDLYETRAESAKARVVYTRALSGLTSVLGASSERCIGLSAKIDALPSASGERQGQSKLATVEERPVPQHDRAKKGSKLSIRRLVRKMF</sequence>
<evidence type="ECO:0000256" key="1">
    <source>
        <dbReference type="ARBA" id="ARBA00023098"/>
    </source>
</evidence>
<feature type="active site" description="Proton acceptor" evidence="3">
    <location>
        <position position="194"/>
    </location>
</feature>
<feature type="repeat" description="TPR" evidence="2">
    <location>
        <begin position="782"/>
        <end position="815"/>
    </location>
</feature>
<feature type="repeat" description="TPR" evidence="2">
    <location>
        <begin position="866"/>
        <end position="899"/>
    </location>
</feature>
<dbReference type="Pfam" id="PF13374">
    <property type="entry name" value="TPR_10"/>
    <property type="match status" value="2"/>
</dbReference>
<dbReference type="InterPro" id="IPR027417">
    <property type="entry name" value="P-loop_NTPase"/>
</dbReference>
<dbReference type="InterPro" id="IPR019734">
    <property type="entry name" value="TPR_rpt"/>
</dbReference>
<dbReference type="InterPro" id="IPR011990">
    <property type="entry name" value="TPR-like_helical_dom_sf"/>
</dbReference>
<protein>
    <recommendedName>
        <fullName evidence="5">PNPLA domain-containing protein</fullName>
    </recommendedName>
</protein>
<dbReference type="GO" id="GO:0046486">
    <property type="term" value="P:glycerolipid metabolic process"/>
    <property type="evidence" value="ECO:0007669"/>
    <property type="project" value="UniProtKB-ARBA"/>
</dbReference>
<reference evidence="7" key="1">
    <citation type="journal article" date="2019" name="bioRxiv">
        <title>Genomics, evolutionary history and diagnostics of the Alternaria alternata species group including apple and Asian pear pathotypes.</title>
        <authorList>
            <person name="Armitage A.D."/>
            <person name="Cockerton H.M."/>
            <person name="Sreenivasaprasad S."/>
            <person name="Woodhall J.W."/>
            <person name="Lane C.R."/>
            <person name="Harrison R.J."/>
            <person name="Clarkson J.P."/>
        </authorList>
    </citation>
    <scope>NUCLEOTIDE SEQUENCE [LARGE SCALE GENOMIC DNA]</scope>
    <source>
        <strain evidence="7">FERA 1177</strain>
    </source>
</reference>
<accession>A0A4Q4MLP0</accession>
<dbReference type="PROSITE" id="PS51635">
    <property type="entry name" value="PNPLA"/>
    <property type="match status" value="1"/>
</dbReference>
<feature type="compositionally biased region" description="Basic and acidic residues" evidence="4">
    <location>
        <begin position="1271"/>
        <end position="1281"/>
    </location>
</feature>
<dbReference type="InterPro" id="IPR053137">
    <property type="entry name" value="NLR-like"/>
</dbReference>
<dbReference type="GO" id="GO:0016787">
    <property type="term" value="F:hydrolase activity"/>
    <property type="evidence" value="ECO:0007669"/>
    <property type="project" value="UniProtKB-UniRule"/>
</dbReference>
<feature type="active site" description="Nucleophile" evidence="3">
    <location>
        <position position="51"/>
    </location>
</feature>
<dbReference type="Gene3D" id="3.40.1090.10">
    <property type="entry name" value="Cytosolic phospholipase A2 catalytic domain"/>
    <property type="match status" value="1"/>
</dbReference>
<gene>
    <name evidence="6" type="ORF">AA0117_g13318</name>
</gene>
<dbReference type="VEuPathDB" id="FungiDB:CC77DRAFT_1026818"/>
<dbReference type="Proteomes" id="UP000291422">
    <property type="component" value="Unassembled WGS sequence"/>
</dbReference>
<dbReference type="Gene3D" id="1.25.40.10">
    <property type="entry name" value="Tetratricopeptide repeat domain"/>
    <property type="match status" value="3"/>
</dbReference>
<feature type="repeat" description="TPR" evidence="2">
    <location>
        <begin position="1034"/>
        <end position="1067"/>
    </location>
</feature>